<keyword evidence="1" id="KW-0694">RNA-binding</keyword>
<dbReference type="GO" id="GO:0005829">
    <property type="term" value="C:cytosol"/>
    <property type="evidence" value="ECO:0007669"/>
    <property type="project" value="TreeGrafter"/>
</dbReference>
<evidence type="ECO:0000313" key="3">
    <source>
        <dbReference type="EMBL" id="KEF37672.1"/>
    </source>
</evidence>
<dbReference type="GO" id="GO:0003723">
    <property type="term" value="F:RNA binding"/>
    <property type="evidence" value="ECO:0007669"/>
    <property type="project" value="UniProtKB-KW"/>
</dbReference>
<dbReference type="InterPro" id="IPR010920">
    <property type="entry name" value="LSM_dom_sf"/>
</dbReference>
<organism evidence="3 4">
    <name type="scientific">Schinkia azotoformans MEV2011</name>
    <dbReference type="NCBI Taxonomy" id="1348973"/>
    <lineage>
        <taxon>Bacteria</taxon>
        <taxon>Bacillati</taxon>
        <taxon>Bacillota</taxon>
        <taxon>Bacilli</taxon>
        <taxon>Bacillales</taxon>
        <taxon>Bacillaceae</taxon>
        <taxon>Calidifontibacillus/Schinkia group</taxon>
        <taxon>Schinkia</taxon>
    </lineage>
</organism>
<sequence>MTNGKFDLQTRFLDEIIESGRVVTIYTTNGVPLKCKIIGHDNFTILIDSKGQQQMLGKGAISTIVK</sequence>
<dbReference type="PANTHER" id="PTHR34772">
    <property type="entry name" value="RNA-BINDING PROTEIN HFQ"/>
    <property type="match status" value="1"/>
</dbReference>
<gene>
    <name evidence="3" type="ORF">M670_02974</name>
</gene>
<dbReference type="GO" id="GO:0006355">
    <property type="term" value="P:regulation of DNA-templated transcription"/>
    <property type="evidence" value="ECO:0007669"/>
    <property type="project" value="InterPro"/>
</dbReference>
<dbReference type="GO" id="GO:0045974">
    <property type="term" value="P:regulation of translation, ncRNA-mediated"/>
    <property type="evidence" value="ECO:0007669"/>
    <property type="project" value="TreeGrafter"/>
</dbReference>
<dbReference type="PANTHER" id="PTHR34772:SF1">
    <property type="entry name" value="RNA-BINDING PROTEIN HFQ"/>
    <property type="match status" value="1"/>
</dbReference>
<dbReference type="RefSeq" id="WP_035196445.1">
    <property type="nucleotide sequence ID" value="NZ_JJRY01000012.1"/>
</dbReference>
<evidence type="ECO:0000313" key="4">
    <source>
        <dbReference type="Proteomes" id="UP000027936"/>
    </source>
</evidence>
<dbReference type="Gene3D" id="2.30.30.100">
    <property type="match status" value="1"/>
</dbReference>
<dbReference type="InterPro" id="IPR005001">
    <property type="entry name" value="Hfq"/>
</dbReference>
<dbReference type="AlphaFoldDB" id="A0A072NK99"/>
<comment type="caution">
    <text evidence="3">The sequence shown here is derived from an EMBL/GenBank/DDBJ whole genome shotgun (WGS) entry which is preliminary data.</text>
</comment>
<dbReference type="GO" id="GO:0043487">
    <property type="term" value="P:regulation of RNA stability"/>
    <property type="evidence" value="ECO:0007669"/>
    <property type="project" value="TreeGrafter"/>
</dbReference>
<dbReference type="PATRIC" id="fig|1348973.3.peg.2877"/>
<proteinExistence type="predicted"/>
<dbReference type="Pfam" id="PF17209">
    <property type="entry name" value="Hfq"/>
    <property type="match status" value="1"/>
</dbReference>
<evidence type="ECO:0000256" key="2">
    <source>
        <dbReference type="ARBA" id="ARBA00023016"/>
    </source>
</evidence>
<dbReference type="EMBL" id="JJRY01000012">
    <property type="protein sequence ID" value="KEF37672.1"/>
    <property type="molecule type" value="Genomic_DNA"/>
</dbReference>
<dbReference type="SUPFAM" id="SSF50182">
    <property type="entry name" value="Sm-like ribonucleoproteins"/>
    <property type="match status" value="1"/>
</dbReference>
<evidence type="ECO:0000256" key="1">
    <source>
        <dbReference type="ARBA" id="ARBA00022884"/>
    </source>
</evidence>
<accession>A0A072NK99</accession>
<protein>
    <submittedName>
        <fullName evidence="3">Putative host factor I protein</fullName>
    </submittedName>
</protein>
<keyword evidence="2" id="KW-0346">Stress response</keyword>
<dbReference type="OrthoDB" id="2887318at2"/>
<reference evidence="3 4" key="1">
    <citation type="submission" date="2014-04" db="EMBL/GenBank/DDBJ databases">
        <title>Draft genome sequence of Bacillus azotoformans MEV2011, a (co-) denitrifying strain unable to grow in the presence of oxygen.</title>
        <authorList>
            <person name="Nielsen M."/>
            <person name="Schreiber L."/>
            <person name="Finster K."/>
            <person name="Schramm A."/>
        </authorList>
    </citation>
    <scope>NUCLEOTIDE SEQUENCE [LARGE SCALE GENOMIC DNA]</scope>
    <source>
        <strain evidence="3 4">MEV2011</strain>
    </source>
</reference>
<name>A0A072NK99_SCHAZ</name>
<dbReference type="Proteomes" id="UP000027936">
    <property type="component" value="Unassembled WGS sequence"/>
</dbReference>